<dbReference type="RefSeq" id="XP_008081771.1">
    <property type="nucleotide sequence ID" value="XM_008083580.1"/>
</dbReference>
<dbReference type="eggNOG" id="ENOG502SERM">
    <property type="taxonomic scope" value="Eukaryota"/>
</dbReference>
<dbReference type="InterPro" id="IPR049545">
    <property type="entry name" value="Gta3_dom"/>
</dbReference>
<evidence type="ECO:0000313" key="4">
    <source>
        <dbReference type="Proteomes" id="UP000016922"/>
    </source>
</evidence>
<reference evidence="3 4" key="1">
    <citation type="journal article" date="2013" name="BMC Genomics">
        <title>Genomics-driven discovery of the pneumocandin biosynthetic gene cluster in the fungus Glarea lozoyensis.</title>
        <authorList>
            <person name="Chen L."/>
            <person name="Yue Q."/>
            <person name="Zhang X."/>
            <person name="Xiang M."/>
            <person name="Wang C."/>
            <person name="Li S."/>
            <person name="Che Y."/>
            <person name="Ortiz-Lopez F.J."/>
            <person name="Bills G.F."/>
            <person name="Liu X."/>
            <person name="An Z."/>
        </authorList>
    </citation>
    <scope>NUCLEOTIDE SEQUENCE [LARGE SCALE GENOMIC DNA]</scope>
    <source>
        <strain evidence="4">ATCC 20868 / MF5171</strain>
    </source>
</reference>
<dbReference type="OMA" id="RIGHYQR"/>
<accession>S3CXP5</accession>
<evidence type="ECO:0000256" key="1">
    <source>
        <dbReference type="SAM" id="MobiDB-lite"/>
    </source>
</evidence>
<dbReference type="EMBL" id="KE145363">
    <property type="protein sequence ID" value="EPE30360.1"/>
    <property type="molecule type" value="Genomic_DNA"/>
</dbReference>
<dbReference type="OrthoDB" id="5522061at2759"/>
<feature type="domain" description="Glutamyl-tRNA amidotransferase complex subunit Gta3" evidence="2">
    <location>
        <begin position="86"/>
        <end position="141"/>
    </location>
</feature>
<name>S3CXP5_GLAL2</name>
<feature type="region of interest" description="Disordered" evidence="1">
    <location>
        <begin position="222"/>
        <end position="248"/>
    </location>
</feature>
<proteinExistence type="predicted"/>
<dbReference type="KEGG" id="glz:GLAREA_03327"/>
<dbReference type="GeneID" id="19462382"/>
<evidence type="ECO:0000259" key="2">
    <source>
        <dbReference type="Pfam" id="PF20978"/>
    </source>
</evidence>
<organism evidence="3 4">
    <name type="scientific">Glarea lozoyensis (strain ATCC 20868 / MF5171)</name>
    <dbReference type="NCBI Taxonomy" id="1116229"/>
    <lineage>
        <taxon>Eukaryota</taxon>
        <taxon>Fungi</taxon>
        <taxon>Dikarya</taxon>
        <taxon>Ascomycota</taxon>
        <taxon>Pezizomycotina</taxon>
        <taxon>Leotiomycetes</taxon>
        <taxon>Helotiales</taxon>
        <taxon>Helotiaceae</taxon>
        <taxon>Glarea</taxon>
    </lineage>
</organism>
<dbReference type="Proteomes" id="UP000016922">
    <property type="component" value="Unassembled WGS sequence"/>
</dbReference>
<protein>
    <recommendedName>
        <fullName evidence="2">Glutamyl-tRNA amidotransferase complex subunit Gta3 domain-containing protein</fullName>
    </recommendedName>
</protein>
<gene>
    <name evidence="3" type="ORF">GLAREA_03327</name>
</gene>
<keyword evidence="4" id="KW-1185">Reference proteome</keyword>
<dbReference type="HOGENOM" id="CLU_973731_0_0_1"/>
<dbReference type="Pfam" id="PF20978">
    <property type="entry name" value="Gta3"/>
    <property type="match status" value="1"/>
</dbReference>
<evidence type="ECO:0000313" key="3">
    <source>
        <dbReference type="EMBL" id="EPE30360.1"/>
    </source>
</evidence>
<feature type="compositionally biased region" description="Polar residues" evidence="1">
    <location>
        <begin position="32"/>
        <end position="41"/>
    </location>
</feature>
<feature type="region of interest" description="Disordered" evidence="1">
    <location>
        <begin position="32"/>
        <end position="55"/>
    </location>
</feature>
<sequence>MSSFQCLTCRASFRHSSKCAMPSIRTFNVSALGRSSQQNTPEDADVSKRISDGQYPPKSKTIAIDSLLSKPTWSVRSLLPDSNTPTSHEITAEKLHHLLRLSALPQPKSREAEADMLDMLHSQLHFVRDVERVNTDGVEPLQSIRDETTQAVQEATIGLEQMGEELSKEQTRGRGKRPRRARENIALEKGVEDWDVLGAAPDSVVTPGGTYFVVRSGREDSHLHNIAATQEVPERSPQNGEANSIDVP</sequence>
<dbReference type="AlphaFoldDB" id="S3CXP5"/>